<proteinExistence type="predicted"/>
<organism evidence="3 4">
    <name type="scientific">Chryseobacterium taihuense</name>
    <dbReference type="NCBI Taxonomy" id="1141221"/>
    <lineage>
        <taxon>Bacteria</taxon>
        <taxon>Pseudomonadati</taxon>
        <taxon>Bacteroidota</taxon>
        <taxon>Flavobacteriia</taxon>
        <taxon>Flavobacteriales</taxon>
        <taxon>Weeksellaceae</taxon>
        <taxon>Chryseobacterium group</taxon>
        <taxon>Chryseobacterium</taxon>
    </lineage>
</organism>
<protein>
    <recommendedName>
        <fullName evidence="2">DUF6705 domain-containing protein</fullName>
    </recommendedName>
</protein>
<sequence>MKKIFTILLLSNLFYSAFAQQTCSVFTEIPLRSVTTSVPRNECYYLRDTQNELNNYIGIWKAIWNDRTTYVYIAKRVKYYDWVSQYYLDNLVIRFKTIANNGTVLFDNTSLPDDKIKIEGLSFRKADDRYSLLYIDPDLCYTTGNIVINFINPAKTQLQWDYFQNKYEIDSDCFFYNYPEDQLPRPLPGSAIFIKQ</sequence>
<feature type="domain" description="DUF6705" evidence="2">
    <location>
        <begin position="1"/>
        <end position="116"/>
    </location>
</feature>
<dbReference type="InterPro" id="IPR046551">
    <property type="entry name" value="DUF6705"/>
</dbReference>
<feature type="signal peptide" evidence="1">
    <location>
        <begin position="1"/>
        <end position="19"/>
    </location>
</feature>
<dbReference type="Pfam" id="PF20448">
    <property type="entry name" value="DUF6705"/>
    <property type="match status" value="1"/>
</dbReference>
<dbReference type="EMBL" id="LR215974">
    <property type="protein sequence ID" value="VFB03396.1"/>
    <property type="molecule type" value="Genomic_DNA"/>
</dbReference>
<dbReference type="RefSeq" id="WP_130914021.1">
    <property type="nucleotide sequence ID" value="NZ_LR215974.1"/>
</dbReference>
<feature type="chain" id="PRO_5020191527" description="DUF6705 domain-containing protein" evidence="1">
    <location>
        <begin position="20"/>
        <end position="196"/>
    </location>
</feature>
<evidence type="ECO:0000259" key="2">
    <source>
        <dbReference type="Pfam" id="PF20448"/>
    </source>
</evidence>
<name>A0A4U8WCV4_9FLAO</name>
<evidence type="ECO:0000313" key="3">
    <source>
        <dbReference type="EMBL" id="VFB03396.1"/>
    </source>
</evidence>
<evidence type="ECO:0000256" key="1">
    <source>
        <dbReference type="SAM" id="SignalP"/>
    </source>
</evidence>
<accession>A0A4U8WCV4</accession>
<keyword evidence="1" id="KW-0732">Signal</keyword>
<dbReference type="Proteomes" id="UP000290013">
    <property type="component" value="Chromosome"/>
</dbReference>
<dbReference type="AlphaFoldDB" id="A0A4U8WCV4"/>
<gene>
    <name evidence="3" type="ORF">NCTC12078_01407</name>
</gene>
<reference evidence="3 4" key="1">
    <citation type="submission" date="2019-02" db="EMBL/GenBank/DDBJ databases">
        <authorList>
            <consortium name="Pathogen Informatics"/>
        </authorList>
    </citation>
    <scope>NUCLEOTIDE SEQUENCE [LARGE SCALE GENOMIC DNA]</scope>
    <source>
        <strain evidence="3 4">3012STDY6944375</strain>
    </source>
</reference>
<evidence type="ECO:0000313" key="4">
    <source>
        <dbReference type="Proteomes" id="UP000290013"/>
    </source>
</evidence>
<dbReference type="KEGG" id="ctai:NCTC12078_01407"/>